<dbReference type="CDD" id="cd00093">
    <property type="entry name" value="HTH_XRE"/>
    <property type="match status" value="1"/>
</dbReference>
<dbReference type="Pfam" id="PF13413">
    <property type="entry name" value="HTH_25"/>
    <property type="match status" value="1"/>
</dbReference>
<dbReference type="InterPro" id="IPR050400">
    <property type="entry name" value="Bact_Cytoskel_RodZ"/>
</dbReference>
<dbReference type="PANTHER" id="PTHR34475:SF1">
    <property type="entry name" value="CYTOSKELETON PROTEIN RODZ"/>
    <property type="match status" value="1"/>
</dbReference>
<dbReference type="Gene3D" id="1.10.260.40">
    <property type="entry name" value="lambda repressor-like DNA-binding domains"/>
    <property type="match status" value="1"/>
</dbReference>
<evidence type="ECO:0000256" key="2">
    <source>
        <dbReference type="SAM" id="Phobius"/>
    </source>
</evidence>
<dbReference type="InterPro" id="IPR010982">
    <property type="entry name" value="Lambda_DNA-bd_dom_sf"/>
</dbReference>
<feature type="domain" description="HTH cro/C1-type" evidence="3">
    <location>
        <begin position="7"/>
        <end position="63"/>
    </location>
</feature>
<evidence type="ECO:0000313" key="4">
    <source>
        <dbReference type="EMBL" id="MFC7441539.1"/>
    </source>
</evidence>
<feature type="region of interest" description="Disordered" evidence="1">
    <location>
        <begin position="79"/>
        <end position="208"/>
    </location>
</feature>
<dbReference type="SMART" id="SM00530">
    <property type="entry name" value="HTH_XRE"/>
    <property type="match status" value="1"/>
</dbReference>
<organism evidence="4 5">
    <name type="scientific">Laceyella putida</name>
    <dbReference type="NCBI Taxonomy" id="110101"/>
    <lineage>
        <taxon>Bacteria</taxon>
        <taxon>Bacillati</taxon>
        <taxon>Bacillota</taxon>
        <taxon>Bacilli</taxon>
        <taxon>Bacillales</taxon>
        <taxon>Thermoactinomycetaceae</taxon>
        <taxon>Laceyella</taxon>
    </lineage>
</organism>
<protein>
    <submittedName>
        <fullName evidence="4">Helix-turn-helix domain-containing protein</fullName>
    </submittedName>
</protein>
<reference evidence="5" key="1">
    <citation type="journal article" date="2019" name="Int. J. Syst. Evol. Microbiol.">
        <title>The Global Catalogue of Microorganisms (GCM) 10K type strain sequencing project: providing services to taxonomists for standard genome sequencing and annotation.</title>
        <authorList>
            <consortium name="The Broad Institute Genomics Platform"/>
            <consortium name="The Broad Institute Genome Sequencing Center for Infectious Disease"/>
            <person name="Wu L."/>
            <person name="Ma J."/>
        </authorList>
    </citation>
    <scope>NUCLEOTIDE SEQUENCE [LARGE SCALE GENOMIC DNA]</scope>
    <source>
        <strain evidence="5">CGMCC 1.12942</strain>
    </source>
</reference>
<feature type="compositionally biased region" description="Polar residues" evidence="1">
    <location>
        <begin position="162"/>
        <end position="171"/>
    </location>
</feature>
<comment type="caution">
    <text evidence="4">The sequence shown here is derived from an EMBL/GenBank/DDBJ whole genome shotgun (WGS) entry which is preliminary data.</text>
</comment>
<dbReference type="PANTHER" id="PTHR34475">
    <property type="match status" value="1"/>
</dbReference>
<keyword evidence="2" id="KW-0812">Transmembrane</keyword>
<keyword evidence="5" id="KW-1185">Reference proteome</keyword>
<proteinExistence type="predicted"/>
<keyword evidence="2" id="KW-0472">Membrane</keyword>
<dbReference type="EMBL" id="JBHTBW010000025">
    <property type="protein sequence ID" value="MFC7441539.1"/>
    <property type="molecule type" value="Genomic_DNA"/>
</dbReference>
<feature type="compositionally biased region" description="Pro residues" evidence="1">
    <location>
        <begin position="181"/>
        <end position="203"/>
    </location>
</feature>
<sequence>MAGIGAYLRQARERQGYTLEQMNSLTNIHTEYLNALENDRFDQLPSPFYAKAFLRTYAKCLGLDARPLLEYFDKTVQGKPSATESMTQPTIQPTTQPVTQPRATFASNKPSQTKPEPAPLPKSQPLRQSQPQPLTRKTQPLEQPTVRATMPAQQPLPPAMRTPQTPLQPKTIQPKAMTPSLPQPMAPQAPAPMSLPPSQPQQPAPSLEMTQTLRPTLPDLQQTMQQPLAPRRVALESKLARENGDGIDNKKQMPNWVLPVAVGALLLIGGTVYFTMFQQTSAPVDGKPSKQVEDSIDNSVRADGQNIVFLEEGGTSDNQLEGQLYYVRNADKLEVKLKGKDGESTVSFAPTAKDTPQEFTLKVGEEKSLEIGNQTQVWFRLGTPSNVEVLVNGQKINTAAQDTEKSYRVQLKK</sequence>
<evidence type="ECO:0000256" key="1">
    <source>
        <dbReference type="SAM" id="MobiDB-lite"/>
    </source>
</evidence>
<evidence type="ECO:0000259" key="3">
    <source>
        <dbReference type="SMART" id="SM00530"/>
    </source>
</evidence>
<gene>
    <name evidence="4" type="ORF">ACFQNG_10280</name>
</gene>
<accession>A0ABW2RKN9</accession>
<feature type="transmembrane region" description="Helical" evidence="2">
    <location>
        <begin position="256"/>
        <end position="277"/>
    </location>
</feature>
<feature type="compositionally biased region" description="Low complexity" evidence="1">
    <location>
        <begin position="123"/>
        <end position="134"/>
    </location>
</feature>
<dbReference type="RefSeq" id="WP_379864836.1">
    <property type="nucleotide sequence ID" value="NZ_JBHTBW010000025.1"/>
</dbReference>
<name>A0ABW2RKN9_9BACL</name>
<keyword evidence="2" id="KW-1133">Transmembrane helix</keyword>
<feature type="compositionally biased region" description="Polar residues" evidence="1">
    <location>
        <begin position="105"/>
        <end position="114"/>
    </location>
</feature>
<dbReference type="InterPro" id="IPR001387">
    <property type="entry name" value="Cro/C1-type_HTH"/>
</dbReference>
<dbReference type="SUPFAM" id="SSF47413">
    <property type="entry name" value="lambda repressor-like DNA-binding domains"/>
    <property type="match status" value="1"/>
</dbReference>
<feature type="compositionally biased region" description="Low complexity" evidence="1">
    <location>
        <begin position="87"/>
        <end position="101"/>
    </location>
</feature>
<dbReference type="Proteomes" id="UP001596500">
    <property type="component" value="Unassembled WGS sequence"/>
</dbReference>
<evidence type="ECO:0000313" key="5">
    <source>
        <dbReference type="Proteomes" id="UP001596500"/>
    </source>
</evidence>